<dbReference type="EMBL" id="NHYD01003429">
    <property type="protein sequence ID" value="PPQ78013.1"/>
    <property type="molecule type" value="Genomic_DNA"/>
</dbReference>
<feature type="compositionally biased region" description="Basic and acidic residues" evidence="1">
    <location>
        <begin position="772"/>
        <end position="783"/>
    </location>
</feature>
<protein>
    <submittedName>
        <fullName evidence="2">Uncharacterized protein</fullName>
    </submittedName>
</protein>
<accession>A0A409WHM6</accession>
<reference evidence="2 3" key="1">
    <citation type="journal article" date="2018" name="Evol. Lett.">
        <title>Horizontal gene cluster transfer increased hallucinogenic mushroom diversity.</title>
        <authorList>
            <person name="Reynolds H.T."/>
            <person name="Vijayakumar V."/>
            <person name="Gluck-Thaler E."/>
            <person name="Korotkin H.B."/>
            <person name="Matheny P.B."/>
            <person name="Slot J.C."/>
        </authorList>
    </citation>
    <scope>NUCLEOTIDE SEQUENCE [LARGE SCALE GENOMIC DNA]</scope>
    <source>
        <strain evidence="2 3">2631</strain>
    </source>
</reference>
<feature type="compositionally biased region" description="Low complexity" evidence="1">
    <location>
        <begin position="662"/>
        <end position="672"/>
    </location>
</feature>
<evidence type="ECO:0000313" key="3">
    <source>
        <dbReference type="Proteomes" id="UP000283269"/>
    </source>
</evidence>
<dbReference type="AlphaFoldDB" id="A0A409WHM6"/>
<feature type="region of interest" description="Disordered" evidence="1">
    <location>
        <begin position="243"/>
        <end position="269"/>
    </location>
</feature>
<keyword evidence="3" id="KW-1185">Reference proteome</keyword>
<feature type="compositionally biased region" description="Polar residues" evidence="1">
    <location>
        <begin position="602"/>
        <end position="621"/>
    </location>
</feature>
<feature type="compositionally biased region" description="Polar residues" evidence="1">
    <location>
        <begin position="718"/>
        <end position="735"/>
    </location>
</feature>
<feature type="compositionally biased region" description="Polar residues" evidence="1">
    <location>
        <begin position="684"/>
        <end position="693"/>
    </location>
</feature>
<feature type="compositionally biased region" description="Basic and acidic residues" evidence="1">
    <location>
        <begin position="543"/>
        <end position="557"/>
    </location>
</feature>
<name>A0A409WHM6_PSICY</name>
<feature type="compositionally biased region" description="Polar residues" evidence="1">
    <location>
        <begin position="321"/>
        <end position="331"/>
    </location>
</feature>
<feature type="compositionally biased region" description="Polar residues" evidence="1">
    <location>
        <begin position="392"/>
        <end position="402"/>
    </location>
</feature>
<dbReference type="STRING" id="93625.A0A409WHM6"/>
<gene>
    <name evidence="2" type="ORF">CVT25_015569</name>
</gene>
<evidence type="ECO:0000313" key="2">
    <source>
        <dbReference type="EMBL" id="PPQ78013.1"/>
    </source>
</evidence>
<feature type="region of interest" description="Disordered" evidence="1">
    <location>
        <begin position="66"/>
        <end position="85"/>
    </location>
</feature>
<feature type="region of interest" description="Disordered" evidence="1">
    <location>
        <begin position="763"/>
        <end position="791"/>
    </location>
</feature>
<sequence>MSNFDAECYRFPVMFSSLLPNVPSSMKFGQNGPAKPTNRFSVRVFKTSTSVPFPYPLNPKMDVNYRTPQQALPPTAQPQQQNASWYPSRRPWTAMKALKPIKLLPCSSYNAYDERPRTTTNYSIYPSATNDTFIYEQSMCSKSDIFSTSELDTASTTTFSPSSAFSPALSTDSTLTLQGAPMEDQRLVRPQIPAIRAGYPHAAAAPQSAAMSRTASSGHRVHEASLTAESIEEHRARLASLPSRSTTPFRTPVPPTAGMSRVPSSGGFVQIPEYEPSTFSEMEVEERDRIAKINAGYNSASTGSFYTSSTASSNDADRRPVSSTPQNSPSSGRDYVNRVASSQPLHPNLHFPTKPDSSSLSHSSMRHDSPPSVERIPSELPPEYSVPHPAGPSSQSFPTPSRDTGYRAEPTRRTSPQNTVESVPSSRSGHATYATSAQDTIRQQDYPQDRTRRSSVVGPRPDVSGQRPTSEYREYGSSYTTIDYRQQHDIPSSKSGPDSRDRRDNSQPSSRENSVPAPRDSSNYRPIPPSRRDSQAYPSDSPRSPKDSRTYESRDVVYKMGPLSASPTQMRSSPIDDSVSGHMQRQAAQNGPISPHERVRTRSNSFSTSARPNLPLQISPTDSRHVSDYDRMPRTPVYVDDKSQNPYYSQPVPLPPISVYDSRSSQPQSSSIPPRPPSRAMDRVTSSQQNIGSSHARVLVQEPPSSRSQHPYAADPAYSSQPVDPSRFVSSSQAPRGSAPYDKLPPQVTVKYMDAAGNVRTTILPGATSSEPQRRHSDGDQNIHLRPPLSGRNSAPLLRSVRWNENLICPSPLFASQRRKGWFNRKGDQLWTNDGAYKAASAGQEYPPDLDDYPDNGEGWMNEEGVRIDLGHRLIPKLPLRSALKQSKA</sequence>
<dbReference type="InParanoid" id="A0A409WHM6"/>
<feature type="compositionally biased region" description="Polar residues" evidence="1">
    <location>
        <begin position="299"/>
        <end position="314"/>
    </location>
</feature>
<feature type="region of interest" description="Disordered" evidence="1">
    <location>
        <begin position="299"/>
        <end position="745"/>
    </location>
</feature>
<evidence type="ECO:0000256" key="1">
    <source>
        <dbReference type="SAM" id="MobiDB-lite"/>
    </source>
</evidence>
<feature type="compositionally biased region" description="Polar residues" evidence="1">
    <location>
        <begin position="477"/>
        <end position="496"/>
    </location>
</feature>
<dbReference type="OrthoDB" id="3255922at2759"/>
<feature type="compositionally biased region" description="Polar residues" evidence="1">
    <location>
        <begin position="413"/>
        <end position="446"/>
    </location>
</feature>
<feature type="compositionally biased region" description="Basic and acidic residues" evidence="1">
    <location>
        <begin position="622"/>
        <end position="643"/>
    </location>
</feature>
<organism evidence="2 3">
    <name type="scientific">Psilocybe cyanescens</name>
    <dbReference type="NCBI Taxonomy" id="93625"/>
    <lineage>
        <taxon>Eukaryota</taxon>
        <taxon>Fungi</taxon>
        <taxon>Dikarya</taxon>
        <taxon>Basidiomycota</taxon>
        <taxon>Agaricomycotina</taxon>
        <taxon>Agaricomycetes</taxon>
        <taxon>Agaricomycetidae</taxon>
        <taxon>Agaricales</taxon>
        <taxon>Agaricineae</taxon>
        <taxon>Strophariaceae</taxon>
        <taxon>Psilocybe</taxon>
    </lineage>
</organism>
<comment type="caution">
    <text evidence="2">The sequence shown here is derived from an EMBL/GenBank/DDBJ whole genome shotgun (WGS) entry which is preliminary data.</text>
</comment>
<feature type="compositionally biased region" description="Polar residues" evidence="1">
    <location>
        <begin position="581"/>
        <end position="592"/>
    </location>
</feature>
<feature type="compositionally biased region" description="Low complexity" evidence="1">
    <location>
        <begin position="67"/>
        <end position="81"/>
    </location>
</feature>
<proteinExistence type="predicted"/>
<dbReference type="Proteomes" id="UP000283269">
    <property type="component" value="Unassembled WGS sequence"/>
</dbReference>